<accession>A0A5B9R4X0</accession>
<proteinExistence type="predicted"/>
<name>A0A5B9R4X0_9BACT</name>
<evidence type="ECO:0000313" key="1">
    <source>
        <dbReference type="EMBL" id="QEG41531.1"/>
    </source>
</evidence>
<organism evidence="1 2">
    <name type="scientific">Roseimaritima ulvae</name>
    <dbReference type="NCBI Taxonomy" id="980254"/>
    <lineage>
        <taxon>Bacteria</taxon>
        <taxon>Pseudomonadati</taxon>
        <taxon>Planctomycetota</taxon>
        <taxon>Planctomycetia</taxon>
        <taxon>Pirellulales</taxon>
        <taxon>Pirellulaceae</taxon>
        <taxon>Roseimaritima</taxon>
    </lineage>
</organism>
<dbReference type="Proteomes" id="UP000325286">
    <property type="component" value="Chromosome"/>
</dbReference>
<sequence>MLTSITHMLTLAAFAVHTVLGCCWHHEHRTSDGGCQHPGDHASIECGEQAVRVSTPALHRGTCHDHAHAVHPPPSGQDLPLRDGAPVDETHAIDFAAACSCAASDEHSHQCDGTHCTYVRSDDASMPPAATQPLNWLAEWGNRQGQAVEAGPQAGNRGVLPAAVPFYAAAQACAVLQIWQI</sequence>
<protein>
    <submittedName>
        <fullName evidence="1">Uncharacterized protein</fullName>
    </submittedName>
</protein>
<reference evidence="1 2" key="1">
    <citation type="submission" date="2019-08" db="EMBL/GenBank/DDBJ databases">
        <title>Deep-cultivation of Planctomycetes and their phenomic and genomic characterization uncovers novel biology.</title>
        <authorList>
            <person name="Wiegand S."/>
            <person name="Jogler M."/>
            <person name="Boedeker C."/>
            <person name="Pinto D."/>
            <person name="Vollmers J."/>
            <person name="Rivas-Marin E."/>
            <person name="Kohn T."/>
            <person name="Peeters S.H."/>
            <person name="Heuer A."/>
            <person name="Rast P."/>
            <person name="Oberbeckmann S."/>
            <person name="Bunk B."/>
            <person name="Jeske O."/>
            <person name="Meyerdierks A."/>
            <person name="Storesund J.E."/>
            <person name="Kallscheuer N."/>
            <person name="Luecker S."/>
            <person name="Lage O.M."/>
            <person name="Pohl T."/>
            <person name="Merkel B.J."/>
            <person name="Hornburger P."/>
            <person name="Mueller R.-W."/>
            <person name="Bruemmer F."/>
            <person name="Labrenz M."/>
            <person name="Spormann A.M."/>
            <person name="Op den Camp H."/>
            <person name="Overmann J."/>
            <person name="Amann R."/>
            <person name="Jetten M.S.M."/>
            <person name="Mascher T."/>
            <person name="Medema M.H."/>
            <person name="Devos D.P."/>
            <person name="Kaster A.-K."/>
            <person name="Ovreas L."/>
            <person name="Rohde M."/>
            <person name="Galperin M.Y."/>
            <person name="Jogler C."/>
        </authorList>
    </citation>
    <scope>NUCLEOTIDE SEQUENCE [LARGE SCALE GENOMIC DNA]</scope>
    <source>
        <strain evidence="1 2">UC8</strain>
    </source>
</reference>
<keyword evidence="2" id="KW-1185">Reference proteome</keyword>
<gene>
    <name evidence="1" type="ORF">UC8_35550</name>
</gene>
<dbReference type="OrthoDB" id="213495at2"/>
<evidence type="ECO:0000313" key="2">
    <source>
        <dbReference type="Proteomes" id="UP000325286"/>
    </source>
</evidence>
<dbReference type="KEGG" id="rul:UC8_35550"/>
<dbReference type="AlphaFoldDB" id="A0A5B9R4X0"/>
<dbReference type="EMBL" id="CP042914">
    <property type="protein sequence ID" value="QEG41531.1"/>
    <property type="molecule type" value="Genomic_DNA"/>
</dbReference>
<dbReference type="RefSeq" id="WP_148080377.1">
    <property type="nucleotide sequence ID" value="NZ_CP042914.1"/>
</dbReference>